<keyword evidence="3" id="KW-1185">Reference proteome</keyword>
<dbReference type="Proteomes" id="UP000600588">
    <property type="component" value="Unassembled WGS sequence"/>
</dbReference>
<feature type="transmembrane region" description="Helical" evidence="1">
    <location>
        <begin position="62"/>
        <end position="81"/>
    </location>
</feature>
<evidence type="ECO:0000313" key="3">
    <source>
        <dbReference type="Proteomes" id="UP000600588"/>
    </source>
</evidence>
<accession>A0A8J6Q5C6</accession>
<gene>
    <name evidence="2" type="ORF">ICJ83_00340</name>
</gene>
<name>A0A8J6Q5C6_9FLAO</name>
<evidence type="ECO:0000313" key="2">
    <source>
        <dbReference type="EMBL" id="MBD0830568.1"/>
    </source>
</evidence>
<evidence type="ECO:0000256" key="1">
    <source>
        <dbReference type="SAM" id="Phobius"/>
    </source>
</evidence>
<sequence>MKVSFNKTYFVLATTLLVVEIAIALFLKTGFIRHTFGDYLVVILIYCSIKTIVNAKPIKTAITTLIFAFIVELLQLTPLLEFLNLQNNTLAKIIVGTTFNISDLGAYVLGIITVIIIEKTS</sequence>
<organism evidence="2 3">
    <name type="scientific">Aestuariibaculum sediminum</name>
    <dbReference type="NCBI Taxonomy" id="2770637"/>
    <lineage>
        <taxon>Bacteria</taxon>
        <taxon>Pseudomonadati</taxon>
        <taxon>Bacteroidota</taxon>
        <taxon>Flavobacteriia</taxon>
        <taxon>Flavobacteriales</taxon>
        <taxon>Flavobacteriaceae</taxon>
    </lineage>
</organism>
<keyword evidence="1" id="KW-0812">Transmembrane</keyword>
<keyword evidence="1" id="KW-1133">Transmembrane helix</keyword>
<proteinExistence type="predicted"/>
<dbReference type="Pfam" id="PF10990">
    <property type="entry name" value="DUF2809"/>
    <property type="match status" value="1"/>
</dbReference>
<protein>
    <submittedName>
        <fullName evidence="2">DUF2809 domain-containing protein</fullName>
    </submittedName>
</protein>
<feature type="transmembrane region" description="Helical" evidence="1">
    <location>
        <begin position="9"/>
        <end position="27"/>
    </location>
</feature>
<dbReference type="RefSeq" id="WP_188228382.1">
    <property type="nucleotide sequence ID" value="NZ_JACVXB010000001.1"/>
</dbReference>
<dbReference type="AlphaFoldDB" id="A0A8J6Q5C6"/>
<dbReference type="EMBL" id="JACVXB010000001">
    <property type="protein sequence ID" value="MBD0830568.1"/>
    <property type="molecule type" value="Genomic_DNA"/>
</dbReference>
<reference evidence="2 3" key="1">
    <citation type="submission" date="2020-09" db="EMBL/GenBank/DDBJ databases">
        <title>TT11 complete genome.</title>
        <authorList>
            <person name="Wu Z."/>
        </authorList>
    </citation>
    <scope>NUCLEOTIDE SEQUENCE [LARGE SCALE GENOMIC DNA]</scope>
    <source>
        <strain evidence="2 3">TT11</strain>
    </source>
</reference>
<dbReference type="InterPro" id="IPR021257">
    <property type="entry name" value="DUF2809"/>
</dbReference>
<keyword evidence="1" id="KW-0472">Membrane</keyword>
<feature type="transmembrane region" description="Helical" evidence="1">
    <location>
        <begin position="93"/>
        <end position="117"/>
    </location>
</feature>
<comment type="caution">
    <text evidence="2">The sequence shown here is derived from an EMBL/GenBank/DDBJ whole genome shotgun (WGS) entry which is preliminary data.</text>
</comment>